<name>A0AA36LPS3_YERMO</name>
<gene>
    <name evidence="1" type="ORF">ERS008502_02295</name>
</gene>
<organism evidence="1 2">
    <name type="scientific">Yersinia mollaretii</name>
    <dbReference type="NCBI Taxonomy" id="33060"/>
    <lineage>
        <taxon>Bacteria</taxon>
        <taxon>Pseudomonadati</taxon>
        <taxon>Pseudomonadota</taxon>
        <taxon>Gammaproteobacteria</taxon>
        <taxon>Enterobacterales</taxon>
        <taxon>Yersiniaceae</taxon>
        <taxon>Yersinia</taxon>
    </lineage>
</organism>
<accession>A0AA36LPS3</accession>
<evidence type="ECO:0000313" key="1">
    <source>
        <dbReference type="EMBL" id="CNI11393.1"/>
    </source>
</evidence>
<protein>
    <submittedName>
        <fullName evidence="1">Uncharacterized protein</fullName>
    </submittedName>
</protein>
<dbReference type="RefSeq" id="WP_049678623.1">
    <property type="nucleotide sequence ID" value="NZ_CABMMJ010000004.1"/>
</dbReference>
<evidence type="ECO:0000313" key="2">
    <source>
        <dbReference type="Proteomes" id="UP000040841"/>
    </source>
</evidence>
<reference evidence="1 2" key="1">
    <citation type="submission" date="2015-03" db="EMBL/GenBank/DDBJ databases">
        <authorList>
            <consortium name="Pathogen Informatics"/>
            <person name="Murphy D."/>
        </authorList>
    </citation>
    <scope>NUCLEOTIDE SEQUENCE [LARGE SCALE GENOMIC DNA]</scope>
    <source>
        <strain evidence="1 2">FE82747</strain>
    </source>
</reference>
<comment type="caution">
    <text evidence="1">The sequence shown here is derived from an EMBL/GenBank/DDBJ whole genome shotgun (WGS) entry which is preliminary data.</text>
</comment>
<dbReference type="Proteomes" id="UP000040841">
    <property type="component" value="Unassembled WGS sequence"/>
</dbReference>
<proteinExistence type="predicted"/>
<dbReference type="AlphaFoldDB" id="A0AA36LPS3"/>
<sequence>MSNINQFDEYVGRVFGILYESFPVPTDLNIGDVLGVPDLYNSSGLPAEMDNEANIAVYSVIWLASVGYLKMTQNSSNEFFDLILTEKGLEVLKATPSSLTHQSLPLGKQIAVASKSGAKEILRTLVNEALSVGVKIAVRSIGFNA</sequence>
<dbReference type="EMBL" id="CQBM01000004">
    <property type="protein sequence ID" value="CNI11393.1"/>
    <property type="molecule type" value="Genomic_DNA"/>
</dbReference>